<keyword evidence="9 18" id="KW-0175">Coiled coil</keyword>
<dbReference type="FunFam" id="3.40.50.300:FF:000079">
    <property type="entry name" value="probable ATP-dependent RNA helicase DDX17"/>
    <property type="match status" value="1"/>
</dbReference>
<dbReference type="GO" id="GO:0016787">
    <property type="term" value="F:hydrolase activity"/>
    <property type="evidence" value="ECO:0007669"/>
    <property type="project" value="UniProtKB-KW"/>
</dbReference>
<evidence type="ECO:0000256" key="1">
    <source>
        <dbReference type="ARBA" id="ARBA00004324"/>
    </source>
</evidence>
<feature type="compositionally biased region" description="Basic and acidic residues" evidence="19">
    <location>
        <begin position="194"/>
        <end position="204"/>
    </location>
</feature>
<dbReference type="Gene3D" id="3.40.50.300">
    <property type="entry name" value="P-loop containing nucleotide triphosphate hydrolases"/>
    <property type="match status" value="2"/>
</dbReference>
<dbReference type="GO" id="GO:0005524">
    <property type="term" value="F:ATP binding"/>
    <property type="evidence" value="ECO:0007669"/>
    <property type="project" value="UniProtKB-KW"/>
</dbReference>
<dbReference type="GO" id="GO:0003724">
    <property type="term" value="F:RNA helicase activity"/>
    <property type="evidence" value="ECO:0007669"/>
    <property type="project" value="UniProtKB-EC"/>
</dbReference>
<dbReference type="Pfam" id="PF00271">
    <property type="entry name" value="Helicase_C"/>
    <property type="match status" value="1"/>
</dbReference>
<evidence type="ECO:0000313" key="24">
    <source>
        <dbReference type="Proteomes" id="UP000728185"/>
    </source>
</evidence>
<dbReference type="GO" id="GO:0000398">
    <property type="term" value="P:mRNA splicing, via spliceosome"/>
    <property type="evidence" value="ECO:0007669"/>
    <property type="project" value="UniProtKB-ARBA"/>
</dbReference>
<feature type="short sequence motif" description="Q motif" evidence="17">
    <location>
        <begin position="353"/>
        <end position="381"/>
    </location>
</feature>
<dbReference type="SMART" id="SM00490">
    <property type="entry name" value="HELICc"/>
    <property type="match status" value="1"/>
</dbReference>
<dbReference type="Proteomes" id="UP000728185">
    <property type="component" value="Unassembled WGS sequence"/>
</dbReference>
<dbReference type="EC" id="3.6.4.13" evidence="2"/>
<dbReference type="CDD" id="cd17953">
    <property type="entry name" value="DEADc_DDX46"/>
    <property type="match status" value="1"/>
</dbReference>
<evidence type="ECO:0000313" key="23">
    <source>
        <dbReference type="EMBL" id="KAA0185124.1"/>
    </source>
</evidence>
<evidence type="ECO:0000256" key="8">
    <source>
        <dbReference type="ARBA" id="ARBA00022840"/>
    </source>
</evidence>
<dbReference type="PROSITE" id="PS51192">
    <property type="entry name" value="HELICASE_ATP_BIND_1"/>
    <property type="match status" value="1"/>
</dbReference>
<dbReference type="PROSITE" id="PS51194">
    <property type="entry name" value="HELICASE_CTER"/>
    <property type="match status" value="1"/>
</dbReference>
<feature type="region of interest" description="Disordered" evidence="19">
    <location>
        <begin position="1"/>
        <end position="47"/>
    </location>
</feature>
<protein>
    <recommendedName>
        <fullName evidence="15">Probable ATP-dependent RNA helicase DDX46</fullName>
        <ecNumber evidence="2">3.6.4.13</ecNumber>
    </recommendedName>
    <alternativeName>
        <fullName evidence="16">DEAD box protein 46</fullName>
    </alternativeName>
</protein>
<proteinExistence type="inferred from homology"/>
<evidence type="ECO:0000256" key="13">
    <source>
        <dbReference type="ARBA" id="ARBA00047984"/>
    </source>
</evidence>
<dbReference type="GO" id="GO:0005681">
    <property type="term" value="C:spliceosomal complex"/>
    <property type="evidence" value="ECO:0007669"/>
    <property type="project" value="UniProtKB-KW"/>
</dbReference>
<comment type="subcellular location">
    <subcellularLocation>
        <location evidence="1">Nucleus speckle</location>
    </subcellularLocation>
</comment>
<evidence type="ECO:0000256" key="9">
    <source>
        <dbReference type="ARBA" id="ARBA00023054"/>
    </source>
</evidence>
<dbReference type="InterPro" id="IPR027417">
    <property type="entry name" value="P-loop_NTPase"/>
</dbReference>
<dbReference type="PROSITE" id="PS51195">
    <property type="entry name" value="Q_MOTIF"/>
    <property type="match status" value="1"/>
</dbReference>
<dbReference type="PROSITE" id="PS00039">
    <property type="entry name" value="DEAD_ATP_HELICASE"/>
    <property type="match status" value="1"/>
</dbReference>
<feature type="non-terminal residue" evidence="23">
    <location>
        <position position="1"/>
    </location>
</feature>
<feature type="coiled-coil region" evidence="18">
    <location>
        <begin position="272"/>
        <end position="299"/>
    </location>
</feature>
<dbReference type="CDD" id="cd18787">
    <property type="entry name" value="SF2_C_DEAD"/>
    <property type="match status" value="1"/>
</dbReference>
<comment type="similarity">
    <text evidence="12">Belongs to the DEAD box helicase family. DDX46/PRP5 subfamily.</text>
</comment>
<dbReference type="FunFam" id="3.40.50.300:FF:000584">
    <property type="entry name" value="probable ATP-dependent RNA helicase DDX46"/>
    <property type="match status" value="1"/>
</dbReference>
<evidence type="ECO:0000256" key="12">
    <source>
        <dbReference type="ARBA" id="ARBA00038511"/>
    </source>
</evidence>
<evidence type="ECO:0000256" key="14">
    <source>
        <dbReference type="ARBA" id="ARBA00049949"/>
    </source>
</evidence>
<evidence type="ECO:0000256" key="16">
    <source>
        <dbReference type="ARBA" id="ARBA00050042"/>
    </source>
</evidence>
<dbReference type="InterPro" id="IPR056149">
    <property type="entry name" value="PRP5/DDX46/KHDC4_KH"/>
</dbReference>
<feature type="domain" description="Helicase ATP-binding" evidence="20">
    <location>
        <begin position="384"/>
        <end position="562"/>
    </location>
</feature>
<keyword evidence="5" id="KW-0547">Nucleotide-binding</keyword>
<feature type="domain" description="Helicase C-terminal" evidence="21">
    <location>
        <begin position="589"/>
        <end position="734"/>
    </location>
</feature>
<keyword evidence="8" id="KW-0067">ATP-binding</keyword>
<feature type="region of interest" description="Disordered" evidence="19">
    <location>
        <begin position="174"/>
        <end position="265"/>
    </location>
</feature>
<keyword evidence="3" id="KW-0507">mRNA processing</keyword>
<gene>
    <name evidence="23" type="ORF">FBUS_07865</name>
</gene>
<accession>A0A8E0RJX8</accession>
<evidence type="ECO:0000256" key="11">
    <source>
        <dbReference type="ARBA" id="ARBA00023242"/>
    </source>
</evidence>
<dbReference type="EMBL" id="LUCM01010697">
    <property type="protein sequence ID" value="KAA0185124.1"/>
    <property type="molecule type" value="Genomic_DNA"/>
</dbReference>
<dbReference type="InterPro" id="IPR011545">
    <property type="entry name" value="DEAD/DEAH_box_helicase_dom"/>
</dbReference>
<dbReference type="OrthoDB" id="196131at2759"/>
<keyword evidence="11" id="KW-0539">Nucleus</keyword>
<evidence type="ECO:0000256" key="10">
    <source>
        <dbReference type="ARBA" id="ARBA00023187"/>
    </source>
</evidence>
<dbReference type="GO" id="GO:0003676">
    <property type="term" value="F:nucleic acid binding"/>
    <property type="evidence" value="ECO:0007669"/>
    <property type="project" value="InterPro"/>
</dbReference>
<evidence type="ECO:0000256" key="4">
    <source>
        <dbReference type="ARBA" id="ARBA00022728"/>
    </source>
</evidence>
<evidence type="ECO:0000259" key="22">
    <source>
        <dbReference type="PROSITE" id="PS51195"/>
    </source>
</evidence>
<evidence type="ECO:0000256" key="19">
    <source>
        <dbReference type="SAM" id="MobiDB-lite"/>
    </source>
</evidence>
<feature type="compositionally biased region" description="Basic and acidic residues" evidence="19">
    <location>
        <begin position="236"/>
        <end position="265"/>
    </location>
</feature>
<evidence type="ECO:0000256" key="18">
    <source>
        <dbReference type="SAM" id="Coils"/>
    </source>
</evidence>
<evidence type="ECO:0000256" key="7">
    <source>
        <dbReference type="ARBA" id="ARBA00022806"/>
    </source>
</evidence>
<comment type="function">
    <text evidence="14">Component of the 17S U2 SnRNP complex of the spliceosome, a large ribonucleoprotein complex that removes introns from transcribed pre-mRNAs. The 17S U2 SnRNP complex (1) directly participates in early spliceosome assembly and (2) mediates recognition of the intron branch site during pre-mRNA splicing by promoting the selection of the pre-mRNA branch-site adenosine, the nucleophile for the first step of splicing. Within the 17S U2 SnRNP complex, DDX46 plays essential roles during assembly of pre-spliceosome and proofreading of the branch site.</text>
</comment>
<dbReference type="GO" id="GO:0016607">
    <property type="term" value="C:nuclear speck"/>
    <property type="evidence" value="ECO:0007669"/>
    <property type="project" value="UniProtKB-SubCell"/>
</dbReference>
<keyword evidence="4" id="KW-0747">Spliceosome</keyword>
<evidence type="ECO:0000259" key="20">
    <source>
        <dbReference type="PROSITE" id="PS51192"/>
    </source>
</evidence>
<reference evidence="23" key="1">
    <citation type="submission" date="2019-05" db="EMBL/GenBank/DDBJ databases">
        <title>Annotation for the trematode Fasciolopsis buski.</title>
        <authorList>
            <person name="Choi Y.-J."/>
        </authorList>
    </citation>
    <scope>NUCLEOTIDE SEQUENCE</scope>
    <source>
        <strain evidence="23">HT</strain>
        <tissue evidence="23">Whole worm</tissue>
    </source>
</reference>
<keyword evidence="24" id="KW-1185">Reference proteome</keyword>
<sequence>RRDDGHSHRHRSSRRSRSRSPVLHRRAFADTLEESLGGSNGTLPVGASLPPTSLMGSLLASKQQQEQQAKVAEEAAAAALRAKAAAAAAKTPAVGSMTAVANAAADMIKAARSGGQGVSGMEGALIITPNMDKEAEQRRLDYEMQKRRERIERWRRERRLKQDIINVHQRIAESTRQAHMRKWNLEDDDDDENESNKKSAKIEKTDDDVDPLDAYMQSLNEEIRQSVDPSTQSPMVKKEESEDIKPDLTADSKKPPGKKKEIGKGELMESNIDEVEYSSEEEEETIEDALAQLQKKEKLLPVDHSKIYYEPFRKNFYIEVPELIKMSKEDVKSYRASLENIRVRGKDCPKPLKTWVQAGISSRLLTCLKRNKFDKPTPIQCQALPVIMSGRDMIGIAKTGSGKTLAFLVPLMRHLEHQRPLESGEGPIALLLSPTRELALQIFKEAKKLCQAMDARVVCVYGGTGISEQIAELKRGAEIVVCTPGRMIDMLAANGGRVTNLRRCTYVVLDEADRMFDLGFEPQVMRIVENCRPDRQTLMFSATFPRQMELLARKALTNPIEVQVGGRSVVCSDVEQHAFILTEDEKFYKVLELLGIYQEMGSVLIFVEKQESADELMRVLMKYGYPCLSLHGGIDQYDRDSVITDFKRGNIRLLIATSVAARGLDVVDLLLVINYDCPNHYEDYVHRCGRTGRAGNKGFAYTFITPDQERNAGDVVRAFKQSGQPVPEDLLVMWNSYKLRMEAEGKKVYGSSGFRGKGFQFDESEALLTSEKRKAQKAALGLQDSDDEEPDSNALDWDSKIEDMMTTKRKVTDVTKPVEQTMSEAAAAVAAAAAAAQANQGPINAALALARQKAAQLGLTKNLNAAPATPAATRAEVAQATAIAVLKGTAPPTTSGPAGSAAAAAAAAAAAVAATAAGSNSTNAAPSSRTLAEQAAEKLNAKLGYSKQLQAAPAEEETPAPAGSDMIRRFEEELVINDFPQNVRWRVTGREMLNHLNDYCDVGVSVRGVYMPPSKSKAHVSESTEDRPLYLCIEAVNERQIAVAKKEIMRVIKDELLKSASGSASRGRYKVV</sequence>
<comment type="caution">
    <text evidence="23">The sequence shown here is derived from an EMBL/GenBank/DDBJ whole genome shotgun (WGS) entry which is preliminary data.</text>
</comment>
<feature type="compositionally biased region" description="Basic residues" evidence="19">
    <location>
        <begin position="7"/>
        <end position="26"/>
    </location>
</feature>
<evidence type="ECO:0000256" key="15">
    <source>
        <dbReference type="ARBA" id="ARBA00050029"/>
    </source>
</evidence>
<dbReference type="PANTHER" id="PTHR47958">
    <property type="entry name" value="ATP-DEPENDENT RNA HELICASE DBP3"/>
    <property type="match status" value="1"/>
</dbReference>
<dbReference type="Pfam" id="PF23469">
    <property type="entry name" value="KH_12"/>
    <property type="match status" value="1"/>
</dbReference>
<keyword evidence="6" id="KW-0378">Hydrolase</keyword>
<dbReference type="InterPro" id="IPR000629">
    <property type="entry name" value="RNA-helicase_DEAD-box_CS"/>
</dbReference>
<keyword evidence="10" id="KW-0508">mRNA splicing</keyword>
<comment type="catalytic activity">
    <reaction evidence="13">
        <text>ATP + H2O = ADP + phosphate + H(+)</text>
        <dbReference type="Rhea" id="RHEA:13065"/>
        <dbReference type="ChEBI" id="CHEBI:15377"/>
        <dbReference type="ChEBI" id="CHEBI:15378"/>
        <dbReference type="ChEBI" id="CHEBI:30616"/>
        <dbReference type="ChEBI" id="CHEBI:43474"/>
        <dbReference type="ChEBI" id="CHEBI:456216"/>
        <dbReference type="EC" id="3.6.4.13"/>
    </reaction>
</comment>
<organism evidence="23 24">
    <name type="scientific">Fasciolopsis buskii</name>
    <dbReference type="NCBI Taxonomy" id="27845"/>
    <lineage>
        <taxon>Eukaryota</taxon>
        <taxon>Metazoa</taxon>
        <taxon>Spiralia</taxon>
        <taxon>Lophotrochozoa</taxon>
        <taxon>Platyhelminthes</taxon>
        <taxon>Trematoda</taxon>
        <taxon>Digenea</taxon>
        <taxon>Plagiorchiida</taxon>
        <taxon>Echinostomata</taxon>
        <taxon>Echinostomatoidea</taxon>
        <taxon>Fasciolidae</taxon>
        <taxon>Fasciolopsis</taxon>
    </lineage>
</organism>
<evidence type="ECO:0000256" key="17">
    <source>
        <dbReference type="PROSITE-ProRule" id="PRU00552"/>
    </source>
</evidence>
<evidence type="ECO:0000259" key="21">
    <source>
        <dbReference type="PROSITE" id="PS51194"/>
    </source>
</evidence>
<evidence type="ECO:0000256" key="5">
    <source>
        <dbReference type="ARBA" id="ARBA00022741"/>
    </source>
</evidence>
<evidence type="ECO:0000256" key="3">
    <source>
        <dbReference type="ARBA" id="ARBA00022664"/>
    </source>
</evidence>
<dbReference type="SUPFAM" id="SSF52540">
    <property type="entry name" value="P-loop containing nucleoside triphosphate hydrolases"/>
    <property type="match status" value="2"/>
</dbReference>
<dbReference type="InterPro" id="IPR014014">
    <property type="entry name" value="RNA_helicase_DEAD_Q_motif"/>
</dbReference>
<name>A0A8E0RJX8_9TREM</name>
<dbReference type="InterPro" id="IPR001650">
    <property type="entry name" value="Helicase_C-like"/>
</dbReference>
<evidence type="ECO:0000256" key="6">
    <source>
        <dbReference type="ARBA" id="ARBA00022801"/>
    </source>
</evidence>
<feature type="domain" description="DEAD-box RNA helicase Q" evidence="22">
    <location>
        <begin position="353"/>
        <end position="381"/>
    </location>
</feature>
<keyword evidence="7" id="KW-0347">Helicase</keyword>
<evidence type="ECO:0000256" key="2">
    <source>
        <dbReference type="ARBA" id="ARBA00012552"/>
    </source>
</evidence>
<dbReference type="InterPro" id="IPR014001">
    <property type="entry name" value="Helicase_ATP-bd"/>
</dbReference>
<dbReference type="AlphaFoldDB" id="A0A8E0RJX8"/>
<dbReference type="Pfam" id="PF00270">
    <property type="entry name" value="DEAD"/>
    <property type="match status" value="1"/>
</dbReference>
<dbReference type="SMART" id="SM00487">
    <property type="entry name" value="DEXDc"/>
    <property type="match status" value="1"/>
</dbReference>